<evidence type="ECO:0000256" key="1">
    <source>
        <dbReference type="SAM" id="Coils"/>
    </source>
</evidence>
<evidence type="ECO:0000313" key="3">
    <source>
        <dbReference type="EMBL" id="MBU5591805.1"/>
    </source>
</evidence>
<name>A0ABS6F094_9CLOT</name>
<keyword evidence="2" id="KW-0812">Transmembrane</keyword>
<protein>
    <recommendedName>
        <fullName evidence="5">DUF3829 domain-containing protein</fullName>
    </recommendedName>
</protein>
<dbReference type="EMBL" id="JAHLQL010000002">
    <property type="protein sequence ID" value="MBU5591805.1"/>
    <property type="molecule type" value="Genomic_DNA"/>
</dbReference>
<sequence>MDNETKNRLFDFTVKTLLIILFIILCFVTFKYWKVKKPKSTSPPLEKILDEINSYNKSISAVFHTKDETINNNDMSIYVDKLKLTEKNLKELDLKASHNKDNILNGLHNNILFYEQIKILLENSNSKDFNDSLKNIDEYKRICIEEYLKCNFNQSKDNFPKSTIEYINNSYLSFNNAIKLKRDMDIKNDHNTDFKRSLASISERFLNIKIDKSNFIEKCRNGEYAYEVLQSEIEREYKVFEDLRKEFNSLKIPPNAIESYKAFNDVLNSYNLYAKELKRSVNNEKQVFNNNSVDKNVLSLVNEELSSKIEDLNNDLERFNSIFKNFSDEISFNK</sequence>
<comment type="caution">
    <text evidence="3">The sequence shown here is derived from an EMBL/GenBank/DDBJ whole genome shotgun (WGS) entry which is preliminary data.</text>
</comment>
<keyword evidence="1" id="KW-0175">Coiled coil</keyword>
<dbReference type="Proteomes" id="UP000736583">
    <property type="component" value="Unassembled WGS sequence"/>
</dbReference>
<proteinExistence type="predicted"/>
<keyword evidence="2" id="KW-1133">Transmembrane helix</keyword>
<evidence type="ECO:0008006" key="5">
    <source>
        <dbReference type="Google" id="ProtNLM"/>
    </source>
</evidence>
<feature type="transmembrane region" description="Helical" evidence="2">
    <location>
        <begin position="12"/>
        <end position="33"/>
    </location>
</feature>
<reference evidence="3 4" key="1">
    <citation type="submission" date="2021-06" db="EMBL/GenBank/DDBJ databases">
        <authorList>
            <person name="Sun Q."/>
            <person name="Li D."/>
        </authorList>
    </citation>
    <scope>NUCLEOTIDE SEQUENCE [LARGE SCALE GENOMIC DNA]</scope>
    <source>
        <strain evidence="3 4">MSJ-4</strain>
    </source>
</reference>
<evidence type="ECO:0000313" key="4">
    <source>
        <dbReference type="Proteomes" id="UP000736583"/>
    </source>
</evidence>
<feature type="coiled-coil region" evidence="1">
    <location>
        <begin position="295"/>
        <end position="329"/>
    </location>
</feature>
<keyword evidence="2" id="KW-0472">Membrane</keyword>
<evidence type="ECO:0000256" key="2">
    <source>
        <dbReference type="SAM" id="Phobius"/>
    </source>
</evidence>
<dbReference type="RefSeq" id="WP_216456752.1">
    <property type="nucleotide sequence ID" value="NZ_JAHLQL010000002.1"/>
</dbReference>
<gene>
    <name evidence="3" type="ORF">KQI89_08505</name>
</gene>
<accession>A0ABS6F094</accession>
<organism evidence="3 4">
    <name type="scientific">Clostridium simiarum</name>
    <dbReference type="NCBI Taxonomy" id="2841506"/>
    <lineage>
        <taxon>Bacteria</taxon>
        <taxon>Bacillati</taxon>
        <taxon>Bacillota</taxon>
        <taxon>Clostridia</taxon>
        <taxon>Eubacteriales</taxon>
        <taxon>Clostridiaceae</taxon>
        <taxon>Clostridium</taxon>
    </lineage>
</organism>
<keyword evidence="4" id="KW-1185">Reference proteome</keyword>